<dbReference type="InterPro" id="IPR001932">
    <property type="entry name" value="PPM-type_phosphatase-like_dom"/>
</dbReference>
<dbReference type="AlphaFoldDB" id="A0A1H8R3X9"/>
<evidence type="ECO:0000259" key="1">
    <source>
        <dbReference type="PROSITE" id="PS51746"/>
    </source>
</evidence>
<dbReference type="PROSITE" id="PS51746">
    <property type="entry name" value="PPM_2"/>
    <property type="match status" value="1"/>
</dbReference>
<name>A0A1H8R3X9_9BACI</name>
<keyword evidence="3" id="KW-1185">Reference proteome</keyword>
<accession>A0A1H8R3X9</accession>
<sequence>MAFLSAYYSQKGPQKPANQDGLLIKTARTKLGEIGLFVVCDGMGGLDKGELASATVIRGLSSWFSKQLPQQLEYGVESDQIWASLEQQVHRLNEKIVNYGENNHVQLGTTLTALLVIDQHYYLAQVGDSRAYQLNDAVKQLTEDQSLVAREVARGSLTKEEAQNHPKRHVLLQCIGVQSTIKLAVSHAKCQVNDTFLLCTDGFYHQLTEAELQLYLIDQTIATRESGNEAVKQLAKRIVKRGEVDDLSAIFVRKS</sequence>
<protein>
    <submittedName>
        <fullName evidence="2">Serine/threonine protein phosphatase PrpC</fullName>
    </submittedName>
</protein>
<gene>
    <name evidence="2" type="ORF">SAMN04488134_109142</name>
</gene>
<proteinExistence type="predicted"/>
<organism evidence="2 3">
    <name type="scientific">Amphibacillus marinus</name>
    <dbReference type="NCBI Taxonomy" id="872970"/>
    <lineage>
        <taxon>Bacteria</taxon>
        <taxon>Bacillati</taxon>
        <taxon>Bacillota</taxon>
        <taxon>Bacilli</taxon>
        <taxon>Bacillales</taxon>
        <taxon>Bacillaceae</taxon>
        <taxon>Amphibacillus</taxon>
    </lineage>
</organism>
<reference evidence="2 3" key="1">
    <citation type="submission" date="2016-10" db="EMBL/GenBank/DDBJ databases">
        <authorList>
            <person name="de Groot N.N."/>
        </authorList>
    </citation>
    <scope>NUCLEOTIDE SEQUENCE [LARGE SCALE GENOMIC DNA]</scope>
    <source>
        <strain evidence="2 3">CGMCC 1.10434</strain>
    </source>
</reference>
<dbReference type="STRING" id="872970.SAMN04488134_109142"/>
<dbReference type="OrthoDB" id="9801841at2"/>
<dbReference type="EMBL" id="FODJ01000009">
    <property type="protein sequence ID" value="SEO61046.1"/>
    <property type="molecule type" value="Genomic_DNA"/>
</dbReference>
<dbReference type="Pfam" id="PF13672">
    <property type="entry name" value="PP2C_2"/>
    <property type="match status" value="1"/>
</dbReference>
<dbReference type="RefSeq" id="WP_091498951.1">
    <property type="nucleotide sequence ID" value="NZ_FODJ01000009.1"/>
</dbReference>
<dbReference type="Proteomes" id="UP000199300">
    <property type="component" value="Unassembled WGS sequence"/>
</dbReference>
<evidence type="ECO:0000313" key="3">
    <source>
        <dbReference type="Proteomes" id="UP000199300"/>
    </source>
</evidence>
<dbReference type="CDD" id="cd00143">
    <property type="entry name" value="PP2Cc"/>
    <property type="match status" value="1"/>
</dbReference>
<dbReference type="SMART" id="SM00331">
    <property type="entry name" value="PP2C_SIG"/>
    <property type="match status" value="1"/>
</dbReference>
<evidence type="ECO:0000313" key="2">
    <source>
        <dbReference type="EMBL" id="SEO61046.1"/>
    </source>
</evidence>
<dbReference type="Gene3D" id="3.60.40.10">
    <property type="entry name" value="PPM-type phosphatase domain"/>
    <property type="match status" value="1"/>
</dbReference>
<dbReference type="SUPFAM" id="SSF81606">
    <property type="entry name" value="PP2C-like"/>
    <property type="match status" value="1"/>
</dbReference>
<feature type="domain" description="PPM-type phosphatase" evidence="1">
    <location>
        <begin position="4"/>
        <end position="254"/>
    </location>
</feature>
<dbReference type="SMART" id="SM00332">
    <property type="entry name" value="PP2Cc"/>
    <property type="match status" value="1"/>
</dbReference>
<dbReference type="InterPro" id="IPR036457">
    <property type="entry name" value="PPM-type-like_dom_sf"/>
</dbReference>